<reference evidence="12" key="1">
    <citation type="submission" date="2023-07" db="EMBL/GenBank/DDBJ databases">
        <title>Genomic Encyclopedia of Type Strains, Phase IV (KMG-IV): sequencing the most valuable type-strain genomes for metagenomic binning, comparative biology and taxonomic classification.</title>
        <authorList>
            <person name="Goeker M."/>
        </authorList>
    </citation>
    <scope>NUCLEOTIDE SEQUENCE</scope>
    <source>
        <strain evidence="12">DSM 24202</strain>
    </source>
</reference>
<dbReference type="PANTHER" id="PTHR30195">
    <property type="entry name" value="TYPE I SITE-SPECIFIC DEOXYRIBONUCLEASE PROTEIN SUBUNIT M AND R"/>
    <property type="match status" value="1"/>
</dbReference>
<comment type="catalytic activity">
    <reaction evidence="1 10">
        <text>Endonucleolytic cleavage of DNA to give random double-stranded fragments with terminal 5'-phosphates, ATP is simultaneously hydrolyzed.</text>
        <dbReference type="EC" id="3.1.21.3"/>
    </reaction>
</comment>
<dbReference type="InterPro" id="IPR004473">
    <property type="entry name" value="Restrct_endonuc_typeI_HsdR"/>
</dbReference>
<evidence type="ECO:0000256" key="1">
    <source>
        <dbReference type="ARBA" id="ARBA00000851"/>
    </source>
</evidence>
<dbReference type="InterPro" id="IPR051268">
    <property type="entry name" value="Type-I_R_enzyme_R_subunit"/>
</dbReference>
<evidence type="ECO:0000256" key="5">
    <source>
        <dbReference type="ARBA" id="ARBA00022747"/>
    </source>
</evidence>
<dbReference type="InterPro" id="IPR007409">
    <property type="entry name" value="Restrct_endonuc_type1_HsdR_N"/>
</dbReference>
<dbReference type="SMART" id="SM00487">
    <property type="entry name" value="DEXDc"/>
    <property type="match status" value="1"/>
</dbReference>
<proteinExistence type="inferred from homology"/>
<comment type="subunit">
    <text evidence="10">The type I restriction/modification system is composed of three polypeptides R, M and S.</text>
</comment>
<dbReference type="InterPro" id="IPR055180">
    <property type="entry name" value="HsdR_RecA-like_helicase_dom_2"/>
</dbReference>
<dbReference type="GO" id="GO:0009307">
    <property type="term" value="P:DNA restriction-modification system"/>
    <property type="evidence" value="ECO:0007669"/>
    <property type="project" value="UniProtKB-KW"/>
</dbReference>
<evidence type="ECO:0000256" key="4">
    <source>
        <dbReference type="ARBA" id="ARBA00022741"/>
    </source>
</evidence>
<dbReference type="GO" id="GO:0009035">
    <property type="term" value="F:type I site-specific deoxyribonuclease activity"/>
    <property type="evidence" value="ECO:0007669"/>
    <property type="project" value="UniProtKB-EC"/>
</dbReference>
<dbReference type="Pfam" id="PF04313">
    <property type="entry name" value="HSDR_N"/>
    <property type="match status" value="1"/>
</dbReference>
<dbReference type="PROSITE" id="PS51192">
    <property type="entry name" value="HELICASE_ATP_BIND_1"/>
    <property type="match status" value="1"/>
</dbReference>
<evidence type="ECO:0000256" key="2">
    <source>
        <dbReference type="ARBA" id="ARBA00008598"/>
    </source>
</evidence>
<dbReference type="SUPFAM" id="SSF52540">
    <property type="entry name" value="P-loop containing nucleoside triphosphate hydrolases"/>
    <property type="match status" value="2"/>
</dbReference>
<evidence type="ECO:0000256" key="10">
    <source>
        <dbReference type="RuleBase" id="RU364115"/>
    </source>
</evidence>
<organism evidence="12 13">
    <name type="scientific">Oligosphaera ethanolica</name>
    <dbReference type="NCBI Taxonomy" id="760260"/>
    <lineage>
        <taxon>Bacteria</taxon>
        <taxon>Pseudomonadati</taxon>
        <taxon>Lentisphaerota</taxon>
        <taxon>Oligosphaeria</taxon>
        <taxon>Oligosphaerales</taxon>
        <taxon>Oligosphaeraceae</taxon>
        <taxon>Oligosphaera</taxon>
    </lineage>
</organism>
<keyword evidence="8 10" id="KW-0067">ATP-binding</keyword>
<dbReference type="AlphaFoldDB" id="A0AAE4ANP8"/>
<keyword evidence="7 10" id="KW-0378">Hydrolase</keyword>
<keyword evidence="6" id="KW-0255">Endonuclease</keyword>
<evidence type="ECO:0000256" key="8">
    <source>
        <dbReference type="ARBA" id="ARBA00022840"/>
    </source>
</evidence>
<name>A0AAE4ANP8_9BACT</name>
<dbReference type="Proteomes" id="UP001238163">
    <property type="component" value="Unassembled WGS sequence"/>
</dbReference>
<keyword evidence="9 10" id="KW-0238">DNA-binding</keyword>
<dbReference type="PANTHER" id="PTHR30195:SF15">
    <property type="entry name" value="TYPE I RESTRICTION ENZYME HINDI ENDONUCLEASE SUBUNIT"/>
    <property type="match status" value="1"/>
</dbReference>
<comment type="similarity">
    <text evidence="2 10">Belongs to the HsdR family.</text>
</comment>
<evidence type="ECO:0000256" key="7">
    <source>
        <dbReference type="ARBA" id="ARBA00022801"/>
    </source>
</evidence>
<feature type="domain" description="Helicase ATP-binding" evidence="11">
    <location>
        <begin position="316"/>
        <end position="478"/>
    </location>
</feature>
<dbReference type="CDD" id="cd18030">
    <property type="entry name" value="DEXHc_RE_I_HsdR"/>
    <property type="match status" value="1"/>
</dbReference>
<evidence type="ECO:0000313" key="12">
    <source>
        <dbReference type="EMBL" id="MDQ0288582.1"/>
    </source>
</evidence>
<dbReference type="InterPro" id="IPR014001">
    <property type="entry name" value="Helicase_ATP-bd"/>
</dbReference>
<keyword evidence="3" id="KW-0540">Nuclease</keyword>
<protein>
    <recommendedName>
        <fullName evidence="10">Type I restriction enzyme endonuclease subunit</fullName>
        <shortName evidence="10">R protein</shortName>
        <ecNumber evidence="10">3.1.21.3</ecNumber>
    </recommendedName>
</protein>
<dbReference type="GO" id="GO:0003677">
    <property type="term" value="F:DNA binding"/>
    <property type="evidence" value="ECO:0007669"/>
    <property type="project" value="UniProtKB-KW"/>
</dbReference>
<dbReference type="Pfam" id="PF18766">
    <property type="entry name" value="SWI2_SNF2"/>
    <property type="match status" value="1"/>
</dbReference>
<dbReference type="InterPro" id="IPR027417">
    <property type="entry name" value="P-loop_NTPase"/>
</dbReference>
<dbReference type="EMBL" id="JAUSVL010000001">
    <property type="protein sequence ID" value="MDQ0288582.1"/>
    <property type="molecule type" value="Genomic_DNA"/>
</dbReference>
<dbReference type="CDD" id="cd18800">
    <property type="entry name" value="SF2_C_EcoR124I-like"/>
    <property type="match status" value="1"/>
</dbReference>
<evidence type="ECO:0000256" key="3">
    <source>
        <dbReference type="ARBA" id="ARBA00022722"/>
    </source>
</evidence>
<evidence type="ECO:0000259" key="11">
    <source>
        <dbReference type="PROSITE" id="PS51192"/>
    </source>
</evidence>
<gene>
    <name evidence="12" type="ORF">J3R75_000689</name>
</gene>
<comment type="caution">
    <text evidence="12">The sequence shown here is derived from an EMBL/GenBank/DDBJ whole genome shotgun (WGS) entry which is preliminary data.</text>
</comment>
<dbReference type="NCBIfam" id="TIGR00348">
    <property type="entry name" value="hsdR"/>
    <property type="match status" value="1"/>
</dbReference>
<dbReference type="CDD" id="cd22332">
    <property type="entry name" value="HsdR_N"/>
    <property type="match status" value="1"/>
</dbReference>
<dbReference type="GO" id="GO:0005524">
    <property type="term" value="F:ATP binding"/>
    <property type="evidence" value="ECO:0007669"/>
    <property type="project" value="UniProtKB-KW"/>
</dbReference>
<dbReference type="Pfam" id="PF22679">
    <property type="entry name" value="T1R_D3-like"/>
    <property type="match status" value="1"/>
</dbReference>
<comment type="function">
    <text evidence="10">Subunit R is required for both nuclease and ATPase activities, but not for modification.</text>
</comment>
<keyword evidence="5 10" id="KW-0680">Restriction system</keyword>
<dbReference type="Gene3D" id="3.40.50.300">
    <property type="entry name" value="P-loop containing nucleotide triphosphate hydrolases"/>
    <property type="match status" value="2"/>
</dbReference>
<evidence type="ECO:0000256" key="6">
    <source>
        <dbReference type="ARBA" id="ARBA00022759"/>
    </source>
</evidence>
<evidence type="ECO:0000256" key="9">
    <source>
        <dbReference type="ARBA" id="ARBA00023125"/>
    </source>
</evidence>
<dbReference type="InterPro" id="IPR040980">
    <property type="entry name" value="SWI2_SNF2"/>
</dbReference>
<dbReference type="RefSeq" id="WP_307259910.1">
    <property type="nucleotide sequence ID" value="NZ_JAUSVL010000001.1"/>
</dbReference>
<keyword evidence="13" id="KW-1185">Reference proteome</keyword>
<sequence>MCEFASNEKLTSQIPALQLLIAMGYEYISPKDALSERQGRYANVLLESTLRSQLKEINRIRYRGNEYLFSEENVQSAIQKLKNIKYDGLLKTNEAIYDLLTLGTALEQTIEGDSKSFTMNYIDWRNPGRNTFQVTVEYSIERSRSTETVRPDIVLFVNGIPFCVIECKSPQIGVEQAVSQSIRNQHDDHIPKLFIYSQLVMALNKNSAMYATTGTAAKFWSIWKEPQMDQNGLEYQKLKKLVDDSTKIVCDNLGESAVAQERLVTAQDKALYALCRPDRLLELAWKFTVFDGGIKKIARYQQYFVIKSTMNRVKHLDSTQSRNGGVIWHTQGSGKSLTMVMLARNLALDPEIQNPRIVLVTDRDDLDKQLGNTFAACGLEANRATSGRNLLELVAEKKSGIITTLIHKFDKAYTFKKYQDDSPDIFILVDESHRTQFGSFSARMRQMFPHACYLGFTGTPLLKREKNNFTKFGELVDPHYSITQAVADGAVVPLLYEGRHVEMTQNQAAVDLWFERHTQGLTKKQQADLKRKYARAEMLNKADQVIYMRAFDISEHFRANWQATGFKAQLVAPNKSSALKYHAYLNEIGIVCSEVVISPPDMREGFEEADDESTDEVVKFWQKMMKRYGSEDEYTKQLINQFKHGGEPEILIVVDKLLTGFDAPRNAVLYLCRVLREHTLLQAIARVNRLHEGKEFGFIVDYASVLGELDKALTMYSAFAGFDEADMVGTLTSINREIDKLPSRYSHLWDLFNPVKHSHDEEAYERLLADTDIREEFYARLAEFGKTLGIALSSEKFLTETNEKTLSRYKADLQKFQSLKASVKFRYAEAIDYRDYEPKIRKLLDTHIQANDVVQLNKPVNIFDDSMFDQVKEEQGVYQTKKTTASRADAIAHATKKVITENMAEDPAFYERFSKLIQRAIDDFRAKRISDLDYLHQVVDLRNKLVGKVHDDIPARLSGNEDAMAYFGVLKPFLAAAMDATNLDSQNTRNNPDEAQSNSALCVLHSAFAEEATADAALAIHGILEKHNKVHFWDDEDAQKHVVNEIDDYLYDELKTAKGIALSLDQMDDIIEKVMLVAKFRMINDAI</sequence>
<keyword evidence="4 10" id="KW-0547">Nucleotide-binding</keyword>
<dbReference type="EC" id="3.1.21.3" evidence="10"/>
<evidence type="ECO:0000313" key="13">
    <source>
        <dbReference type="Proteomes" id="UP001238163"/>
    </source>
</evidence>
<dbReference type="Gene3D" id="3.90.1570.50">
    <property type="match status" value="1"/>
</dbReference>
<accession>A0AAE4ANP8</accession>